<dbReference type="Proteomes" id="UP001190700">
    <property type="component" value="Unassembled WGS sequence"/>
</dbReference>
<name>A0AAE0ET11_9CHLO</name>
<gene>
    <name evidence="1" type="ORF">CYMTET_50842</name>
</gene>
<proteinExistence type="predicted"/>
<comment type="caution">
    <text evidence="1">The sequence shown here is derived from an EMBL/GenBank/DDBJ whole genome shotgun (WGS) entry which is preliminary data.</text>
</comment>
<dbReference type="AlphaFoldDB" id="A0AAE0ET11"/>
<dbReference type="EMBL" id="LGRX02033991">
    <property type="protein sequence ID" value="KAK3239214.1"/>
    <property type="molecule type" value="Genomic_DNA"/>
</dbReference>
<reference evidence="1 2" key="1">
    <citation type="journal article" date="2015" name="Genome Biol. Evol.">
        <title>Comparative Genomics of a Bacterivorous Green Alga Reveals Evolutionary Causalities and Consequences of Phago-Mixotrophic Mode of Nutrition.</title>
        <authorList>
            <person name="Burns J.A."/>
            <person name="Paasch A."/>
            <person name="Narechania A."/>
            <person name="Kim E."/>
        </authorList>
    </citation>
    <scope>NUCLEOTIDE SEQUENCE [LARGE SCALE GENOMIC DNA]</scope>
    <source>
        <strain evidence="1 2">PLY_AMNH</strain>
    </source>
</reference>
<protein>
    <submittedName>
        <fullName evidence="1">Uncharacterized protein</fullName>
    </submittedName>
</protein>
<feature type="non-terminal residue" evidence="1">
    <location>
        <position position="1127"/>
    </location>
</feature>
<organism evidence="1 2">
    <name type="scientific">Cymbomonas tetramitiformis</name>
    <dbReference type="NCBI Taxonomy" id="36881"/>
    <lineage>
        <taxon>Eukaryota</taxon>
        <taxon>Viridiplantae</taxon>
        <taxon>Chlorophyta</taxon>
        <taxon>Pyramimonadophyceae</taxon>
        <taxon>Pyramimonadales</taxon>
        <taxon>Pyramimonadaceae</taxon>
        <taxon>Cymbomonas</taxon>
    </lineage>
</organism>
<evidence type="ECO:0000313" key="2">
    <source>
        <dbReference type="Proteomes" id="UP001190700"/>
    </source>
</evidence>
<keyword evidence="2" id="KW-1185">Reference proteome</keyword>
<sequence length="1127" mass="127488">MEIDSYVLPLPSSCIVAEAQNQCDVGIIPGLCVTRATGMVMRTLTESAPINMRMPLGHGRYLFEILRYSEHDKDDLCLDGPHESEADDIRYMVTDKMASAYPSDSDDVRMVDATGLETARHIMQTMGEFDTNRERRFYLCCVIDHFHDVAIRASMHFSDALKLAATWEAKGSLSEQERQAWLDKLEYDSDDSICNLYSYSMMQRVMLELHHMGLTYGRPNWLYGLPDAIQYDHVDYFDELNSDVFVNMWTRLQMNHVTDVVDSLWGERTERGETLRRAQQLRVERSALVQLALTPRAVLPHELGVVPEAPPPAPFVHAKSAEARTLCKVDLACAGEDGVSPSVTATILTEKVPVNMRFVLSSGRSLAEVLCYSEQDSLDTVLDAPSTRIVAECAQEIYGDIGTTKELKLCMQDDEIVCLAKDSINSLDPVNPWLACNRNRRFYLCKIFNNFRDAAVDAYGIFSDALRRAAELDSREWPAPELEAWTAELAATNDDLTERVNRYQMAHRVMLELHNFAFLYKRPKWLWVWPVTVFDEFSAHFRKLSNTPMPLCKELWGMTATPTDLSDMMDGVAKNNPIKVFLGEDYQQCNPDPKKGFMKLYPTEATKILVANVNVLLLLTIPVEINRWISDQMSDLMFAGVACVVNSGCGVNIALSEAQVSMEYFVHIPTERPHKGLSPLTRGLQLTWEMWREIDVDRLPSEYRGEWHLEIFEELFSASNLPLSHIPMKYGFVESHTFECVIRKRRADQNCSFSIEVECTWFPGPACTLVSLSTLLSGLERAVDLFQAYEEKCDREFSQVTGWRGVSPVHCEINKINKLMRNKLAYLRLVREKVSLVIDEGHGGAESVFAFAPRDMRLRAASEALLCARCACCFTFESLFVTGWWKGNLQTELGSIDATSEIVGGVRCPNCYIWLQPDREVSAVCNARLARMRTEHAMGRDATLEVIARLIESDAAALAYASKSPDDEGALARTHFPYPPLPCGVAYALDFALRDAILRHKMRRFVIFCDRERFEHRIGPILDEVTRWSALRARVPAIDVGYRSLLDGSRGALKAVKGNNLTWYSDMSRLGDVRILHLNNQHSDDGKEETHGMNLANTDMLVFVDSTPNSVQAVSRGLRAGRERTDK</sequence>
<evidence type="ECO:0000313" key="1">
    <source>
        <dbReference type="EMBL" id="KAK3239214.1"/>
    </source>
</evidence>
<accession>A0AAE0ET11</accession>